<dbReference type="EMBL" id="CAFBMG010000109">
    <property type="protein sequence ID" value="CAB4908822.1"/>
    <property type="molecule type" value="Genomic_DNA"/>
</dbReference>
<dbReference type="Pfam" id="PF13845">
    <property type="entry name" value="Septum_form"/>
    <property type="match status" value="1"/>
</dbReference>
<dbReference type="AlphaFoldDB" id="A0A6J6CJP2"/>
<evidence type="ECO:0000259" key="2">
    <source>
        <dbReference type="Pfam" id="PF13845"/>
    </source>
</evidence>
<feature type="region of interest" description="Disordered" evidence="1">
    <location>
        <begin position="33"/>
        <end position="58"/>
    </location>
</feature>
<protein>
    <submittedName>
        <fullName evidence="3">Unannotated protein</fullName>
    </submittedName>
</protein>
<feature type="domain" description="Septum formation-related" evidence="2">
    <location>
        <begin position="72"/>
        <end position="179"/>
    </location>
</feature>
<gene>
    <name evidence="3" type="ORF">UFOPK1358_01667</name>
    <name evidence="4" type="ORF">UFOPK2766_00409</name>
    <name evidence="5" type="ORF">UFOPK3519_01278</name>
</gene>
<evidence type="ECO:0000256" key="1">
    <source>
        <dbReference type="SAM" id="MobiDB-lite"/>
    </source>
</evidence>
<name>A0A6J6CJP2_9ZZZZ</name>
<reference evidence="3" key="1">
    <citation type="submission" date="2020-05" db="EMBL/GenBank/DDBJ databases">
        <authorList>
            <person name="Chiriac C."/>
            <person name="Salcher M."/>
            <person name="Ghai R."/>
            <person name="Kavagutti S V."/>
        </authorList>
    </citation>
    <scope>NUCLEOTIDE SEQUENCE</scope>
</reference>
<evidence type="ECO:0000313" key="4">
    <source>
        <dbReference type="EMBL" id="CAB4732484.1"/>
    </source>
</evidence>
<organism evidence="3">
    <name type="scientific">freshwater metagenome</name>
    <dbReference type="NCBI Taxonomy" id="449393"/>
    <lineage>
        <taxon>unclassified sequences</taxon>
        <taxon>metagenomes</taxon>
        <taxon>ecological metagenomes</taxon>
    </lineage>
</organism>
<sequence>MKVGCVRVGLVSTLFIFIASTLALSACSNSKEQDTSSASSTTAQISPQTVTTAVPGPPPGATLEGFKDLEVGQCFEEITDSVAEDRAVWLLDCADPHSFESYWVTDYQGPGAGRGTTYPGTAAVQNFSEQACFEQFETFVGVRWTLSQLDIRTWWPTEESWARADRKIICTVFSESGEQLAGTQRGSQQ</sequence>
<dbReference type="PROSITE" id="PS51257">
    <property type="entry name" value="PROKAR_LIPOPROTEIN"/>
    <property type="match status" value="1"/>
</dbReference>
<feature type="compositionally biased region" description="Low complexity" evidence="1">
    <location>
        <begin position="35"/>
        <end position="54"/>
    </location>
</feature>
<evidence type="ECO:0000313" key="3">
    <source>
        <dbReference type="EMBL" id="CAB4551710.1"/>
    </source>
</evidence>
<dbReference type="EMBL" id="CAEZYU010000012">
    <property type="protein sequence ID" value="CAB4732484.1"/>
    <property type="molecule type" value="Genomic_DNA"/>
</dbReference>
<accession>A0A6J6CJP2</accession>
<evidence type="ECO:0000313" key="5">
    <source>
        <dbReference type="EMBL" id="CAB4908822.1"/>
    </source>
</evidence>
<proteinExistence type="predicted"/>
<dbReference type="EMBL" id="CAEZSF010000204">
    <property type="protein sequence ID" value="CAB4551710.1"/>
    <property type="molecule type" value="Genomic_DNA"/>
</dbReference>
<dbReference type="InterPro" id="IPR026004">
    <property type="entry name" value="Septum_form"/>
</dbReference>